<dbReference type="AlphaFoldDB" id="A0A921YL54"/>
<reference evidence="3" key="1">
    <citation type="journal article" date="2016" name="Insect Biochem. Mol. Biol.">
        <title>Multifaceted biological insights from a draft genome sequence of the tobacco hornworm moth, Manduca sexta.</title>
        <authorList>
            <person name="Kanost M.R."/>
            <person name="Arrese E.L."/>
            <person name="Cao X."/>
            <person name="Chen Y.R."/>
            <person name="Chellapilla S."/>
            <person name="Goldsmith M.R."/>
            <person name="Grosse-Wilde E."/>
            <person name="Heckel D.G."/>
            <person name="Herndon N."/>
            <person name="Jiang H."/>
            <person name="Papanicolaou A."/>
            <person name="Qu J."/>
            <person name="Soulages J.L."/>
            <person name="Vogel H."/>
            <person name="Walters J."/>
            <person name="Waterhouse R.M."/>
            <person name="Ahn S.J."/>
            <person name="Almeida F.C."/>
            <person name="An C."/>
            <person name="Aqrawi P."/>
            <person name="Bretschneider A."/>
            <person name="Bryant W.B."/>
            <person name="Bucks S."/>
            <person name="Chao H."/>
            <person name="Chevignon G."/>
            <person name="Christen J.M."/>
            <person name="Clarke D.F."/>
            <person name="Dittmer N.T."/>
            <person name="Ferguson L.C.F."/>
            <person name="Garavelou S."/>
            <person name="Gordon K.H.J."/>
            <person name="Gunaratna R.T."/>
            <person name="Han Y."/>
            <person name="Hauser F."/>
            <person name="He Y."/>
            <person name="Heidel-Fischer H."/>
            <person name="Hirsh A."/>
            <person name="Hu Y."/>
            <person name="Jiang H."/>
            <person name="Kalra D."/>
            <person name="Klinner C."/>
            <person name="Konig C."/>
            <person name="Kovar C."/>
            <person name="Kroll A.R."/>
            <person name="Kuwar S.S."/>
            <person name="Lee S.L."/>
            <person name="Lehman R."/>
            <person name="Li K."/>
            <person name="Li Z."/>
            <person name="Liang H."/>
            <person name="Lovelace S."/>
            <person name="Lu Z."/>
            <person name="Mansfield J.H."/>
            <person name="McCulloch K.J."/>
            <person name="Mathew T."/>
            <person name="Morton B."/>
            <person name="Muzny D.M."/>
            <person name="Neunemann D."/>
            <person name="Ongeri F."/>
            <person name="Pauchet Y."/>
            <person name="Pu L.L."/>
            <person name="Pyrousis I."/>
            <person name="Rao X.J."/>
            <person name="Redding A."/>
            <person name="Roesel C."/>
            <person name="Sanchez-Gracia A."/>
            <person name="Schaack S."/>
            <person name="Shukla A."/>
            <person name="Tetreau G."/>
            <person name="Wang Y."/>
            <person name="Xiong G.H."/>
            <person name="Traut W."/>
            <person name="Walsh T.K."/>
            <person name="Worley K.C."/>
            <person name="Wu D."/>
            <person name="Wu W."/>
            <person name="Wu Y.Q."/>
            <person name="Zhang X."/>
            <person name="Zou Z."/>
            <person name="Zucker H."/>
            <person name="Briscoe A.D."/>
            <person name="Burmester T."/>
            <person name="Clem R.J."/>
            <person name="Feyereisen R."/>
            <person name="Grimmelikhuijzen C.J.P."/>
            <person name="Hamodrakas S.J."/>
            <person name="Hansson B.S."/>
            <person name="Huguet E."/>
            <person name="Jermiin L.S."/>
            <person name="Lan Q."/>
            <person name="Lehman H.K."/>
            <person name="Lorenzen M."/>
            <person name="Merzendorfer H."/>
            <person name="Michalopoulos I."/>
            <person name="Morton D.B."/>
            <person name="Muthukrishnan S."/>
            <person name="Oakeshott J.G."/>
            <person name="Palmer W."/>
            <person name="Park Y."/>
            <person name="Passarelli A.L."/>
            <person name="Rozas J."/>
            <person name="Schwartz L.M."/>
            <person name="Smith W."/>
            <person name="Southgate A."/>
            <person name="Vilcinskas A."/>
            <person name="Vogt R."/>
            <person name="Wang P."/>
            <person name="Werren J."/>
            <person name="Yu X.Q."/>
            <person name="Zhou J.J."/>
            <person name="Brown S.J."/>
            <person name="Scherer S.E."/>
            <person name="Richards S."/>
            <person name="Blissard G.W."/>
        </authorList>
    </citation>
    <scope>NUCLEOTIDE SEQUENCE</scope>
</reference>
<evidence type="ECO:0000313" key="4">
    <source>
        <dbReference type="Proteomes" id="UP000791440"/>
    </source>
</evidence>
<keyword evidence="2" id="KW-0732">Signal</keyword>
<organism evidence="3 4">
    <name type="scientific">Manduca sexta</name>
    <name type="common">Tobacco hawkmoth</name>
    <name type="synonym">Tobacco hornworm</name>
    <dbReference type="NCBI Taxonomy" id="7130"/>
    <lineage>
        <taxon>Eukaryota</taxon>
        <taxon>Metazoa</taxon>
        <taxon>Ecdysozoa</taxon>
        <taxon>Arthropoda</taxon>
        <taxon>Hexapoda</taxon>
        <taxon>Insecta</taxon>
        <taxon>Pterygota</taxon>
        <taxon>Neoptera</taxon>
        <taxon>Endopterygota</taxon>
        <taxon>Lepidoptera</taxon>
        <taxon>Glossata</taxon>
        <taxon>Ditrysia</taxon>
        <taxon>Bombycoidea</taxon>
        <taxon>Sphingidae</taxon>
        <taxon>Sphinginae</taxon>
        <taxon>Sphingini</taxon>
        <taxon>Manduca</taxon>
    </lineage>
</organism>
<name>A0A921YL54_MANSE</name>
<evidence type="ECO:0000256" key="1">
    <source>
        <dbReference type="SAM" id="Phobius"/>
    </source>
</evidence>
<feature type="chain" id="PRO_5037829133" evidence="2">
    <location>
        <begin position="26"/>
        <end position="161"/>
    </location>
</feature>
<keyword evidence="1" id="KW-0812">Transmembrane</keyword>
<feature type="signal peptide" evidence="2">
    <location>
        <begin position="1"/>
        <end position="25"/>
    </location>
</feature>
<evidence type="ECO:0000256" key="2">
    <source>
        <dbReference type="SAM" id="SignalP"/>
    </source>
</evidence>
<dbReference type="EMBL" id="JH668285">
    <property type="protein sequence ID" value="KAG6441207.1"/>
    <property type="molecule type" value="Genomic_DNA"/>
</dbReference>
<protein>
    <submittedName>
        <fullName evidence="3">Uncharacterized protein</fullName>
    </submittedName>
</protein>
<feature type="transmembrane region" description="Helical" evidence="1">
    <location>
        <begin position="93"/>
        <end position="117"/>
    </location>
</feature>
<proteinExistence type="predicted"/>
<keyword evidence="4" id="KW-1185">Reference proteome</keyword>
<keyword evidence="1" id="KW-0472">Membrane</keyword>
<reference evidence="3" key="2">
    <citation type="submission" date="2020-12" db="EMBL/GenBank/DDBJ databases">
        <authorList>
            <person name="Kanost M."/>
        </authorList>
    </citation>
    <scope>NUCLEOTIDE SEQUENCE</scope>
</reference>
<dbReference type="Proteomes" id="UP000791440">
    <property type="component" value="Unassembled WGS sequence"/>
</dbReference>
<keyword evidence="1" id="KW-1133">Transmembrane helix</keyword>
<gene>
    <name evidence="3" type="ORF">O3G_MSEX001779</name>
</gene>
<accession>A0A921YL54</accession>
<comment type="caution">
    <text evidence="3">The sequence shown here is derived from an EMBL/GenBank/DDBJ whole genome shotgun (WGS) entry which is preliminary data.</text>
</comment>
<sequence>MDRNLNLCVLSYVVIATLITELCVATPLEPHYEIDSQSVQHIGDIPAAAYEYTIVPSSEYTLKENSTSEISLVDCILTPLTLLAKIGFNAVSIVKWILITFSPVLLGMSLVILFCAFTDYCTLTIEYPFSSDFTIGPYLDNVEQFVVESYNKYHNLQQHIL</sequence>
<evidence type="ECO:0000313" key="3">
    <source>
        <dbReference type="EMBL" id="KAG6441207.1"/>
    </source>
</evidence>